<evidence type="ECO:0000313" key="2">
    <source>
        <dbReference type="Proteomes" id="UP000054053"/>
    </source>
</evidence>
<proteinExistence type="predicted"/>
<evidence type="ECO:0000313" key="1">
    <source>
        <dbReference type="EMBL" id="GAO14900.1"/>
    </source>
</evidence>
<name>A0A1B5KV81_USTVR</name>
<comment type="caution">
    <text evidence="1">The sequence shown here is derived from an EMBL/GenBank/DDBJ whole genome shotgun (WGS) entry which is preliminary data.</text>
</comment>
<sequence>MLTRRQYLTVYREAPWGSPLAQLRRLAKVTTQTAVGKGPDSNWHVRRDDFRKRPVGEGRSLLAQTGDWSDSGRPFDPEFVDFWSQTVKEKIQMWTNFDLHMAQQEDLSGQLARGVVTLMQNKGHKGRAEVYPLPSRILMLLRDGETVPAIAMVTGLLRSQVAEMLFLTPAVM</sequence>
<reference evidence="2" key="1">
    <citation type="journal article" date="2016" name="Genome Announc.">
        <title>Genome sequence of Ustilaginoidea virens IPU010, a rice pathogenic fungus causing false smut.</title>
        <authorList>
            <person name="Kumagai T."/>
            <person name="Ishii T."/>
            <person name="Terai G."/>
            <person name="Umemura M."/>
            <person name="Machida M."/>
            <person name="Asai K."/>
        </authorList>
    </citation>
    <scope>NUCLEOTIDE SEQUENCE [LARGE SCALE GENOMIC DNA]</scope>
    <source>
        <strain evidence="2">IPU010</strain>
    </source>
</reference>
<gene>
    <name evidence="1" type="ORF">UVI_02007390</name>
</gene>
<organism evidence="1 2">
    <name type="scientific">Ustilaginoidea virens</name>
    <name type="common">Rice false smut fungus</name>
    <name type="synonym">Villosiclava virens</name>
    <dbReference type="NCBI Taxonomy" id="1159556"/>
    <lineage>
        <taxon>Eukaryota</taxon>
        <taxon>Fungi</taxon>
        <taxon>Dikarya</taxon>
        <taxon>Ascomycota</taxon>
        <taxon>Pezizomycotina</taxon>
        <taxon>Sordariomycetes</taxon>
        <taxon>Hypocreomycetidae</taxon>
        <taxon>Hypocreales</taxon>
        <taxon>Clavicipitaceae</taxon>
        <taxon>Ustilaginoidea</taxon>
    </lineage>
</organism>
<accession>A0A1B5KV81</accession>
<protein>
    <submittedName>
        <fullName evidence="1">Uncharacterized protein</fullName>
    </submittedName>
</protein>
<dbReference type="Proteomes" id="UP000054053">
    <property type="component" value="Unassembled WGS sequence"/>
</dbReference>
<dbReference type="EMBL" id="BBTG02000003">
    <property type="protein sequence ID" value="GAO14900.1"/>
    <property type="molecule type" value="Genomic_DNA"/>
</dbReference>
<dbReference type="AlphaFoldDB" id="A0A1B5KV81"/>